<evidence type="ECO:0000259" key="7">
    <source>
        <dbReference type="Pfam" id="PF03772"/>
    </source>
</evidence>
<feature type="domain" description="ComEC/Rec2-related protein" evidence="7">
    <location>
        <begin position="234"/>
        <end position="497"/>
    </location>
</feature>
<dbReference type="EMBL" id="LCPZ01000004">
    <property type="protein sequence ID" value="KKW09302.1"/>
    <property type="molecule type" value="Genomic_DNA"/>
</dbReference>
<comment type="subcellular location">
    <subcellularLocation>
        <location evidence="1">Cell membrane</location>
        <topology evidence="1">Multi-pass membrane protein</topology>
    </subcellularLocation>
</comment>
<feature type="transmembrane region" description="Helical" evidence="6">
    <location>
        <begin position="9"/>
        <end position="26"/>
    </location>
</feature>
<feature type="transmembrane region" description="Helical" evidence="6">
    <location>
        <begin position="449"/>
        <end position="468"/>
    </location>
</feature>
<keyword evidence="5 6" id="KW-0472">Membrane</keyword>
<evidence type="ECO:0000256" key="1">
    <source>
        <dbReference type="ARBA" id="ARBA00004651"/>
    </source>
</evidence>
<keyword evidence="3 6" id="KW-0812">Transmembrane</keyword>
<dbReference type="NCBIfam" id="TIGR00360">
    <property type="entry name" value="ComEC_N-term"/>
    <property type="match status" value="1"/>
</dbReference>
<feature type="transmembrane region" description="Helical" evidence="6">
    <location>
        <begin position="289"/>
        <end position="319"/>
    </location>
</feature>
<evidence type="ECO:0000313" key="9">
    <source>
        <dbReference type="EMBL" id="KKW09302.1"/>
    </source>
</evidence>
<dbReference type="PANTHER" id="PTHR30619">
    <property type="entry name" value="DNA INTERNALIZATION/COMPETENCE PROTEIN COMEC/REC2"/>
    <property type="match status" value="1"/>
</dbReference>
<feature type="transmembrane region" description="Helical" evidence="6">
    <location>
        <begin position="421"/>
        <end position="444"/>
    </location>
</feature>
<dbReference type="AlphaFoldDB" id="A0A0G1Y328"/>
<evidence type="ECO:0000313" key="10">
    <source>
        <dbReference type="Proteomes" id="UP000033965"/>
    </source>
</evidence>
<feature type="transmembrane region" description="Helical" evidence="6">
    <location>
        <begin position="357"/>
        <end position="378"/>
    </location>
</feature>
<feature type="transmembrane region" description="Helical" evidence="6">
    <location>
        <begin position="480"/>
        <end position="496"/>
    </location>
</feature>
<reference evidence="9 10" key="1">
    <citation type="journal article" date="2015" name="Nature">
        <title>rRNA introns, odd ribosomes, and small enigmatic genomes across a large radiation of phyla.</title>
        <authorList>
            <person name="Brown C.T."/>
            <person name="Hug L.A."/>
            <person name="Thomas B.C."/>
            <person name="Sharon I."/>
            <person name="Castelle C.J."/>
            <person name="Singh A."/>
            <person name="Wilkins M.J."/>
            <person name="Williams K.H."/>
            <person name="Banfield J.F."/>
        </authorList>
    </citation>
    <scope>NUCLEOTIDE SEQUENCE [LARGE SCALE GENOMIC DNA]</scope>
</reference>
<protein>
    <submittedName>
        <fullName evidence="9">ComEC/Rec2-related protein</fullName>
    </submittedName>
</protein>
<feature type="transmembrane region" description="Helical" evidence="6">
    <location>
        <begin position="58"/>
        <end position="75"/>
    </location>
</feature>
<dbReference type="Pfam" id="PF13567">
    <property type="entry name" value="DUF4131"/>
    <property type="match status" value="1"/>
</dbReference>
<sequence>MASSKNKTFLAFCFCFIWGAGFFSWFDWPGAYSVYFYGILFVIGCAVIVFWNNQRYRFGGLCFLFFIFGAWRFLFSVPDCDNRAELCFYNGKTVAVRGLVAAEPDRRIEATYYTVEAQNYRGRVSVKTRNYPEFQYGERIAFACALKAPKNQDDSAFRYDKYLARTGVWSVCSFPNIIGTERDSLSTTAASARNDSSVRPARFLMKPILRFKGVVAERINRLWPEPAASFVAGILYGSKSGLPRELSDNFSRTGITHIIAVSGFNITIIATVLMSVLITSGLWRRQAYWAVVAVIVLFTIFSGLSASAVRAAVMGIVVLTGQYLGRLSRMGTVLVFTAAAMMLGNPYVLLWDAGFQLSFLATLGLVYVSPIVVGVFVVDSAWFEKIKEPLISTLSAIIATTPLIMYQFGRLSLVAPLVNILVLWIIPWLMLFGFLAVAVSFIFFPLGQLVAWVGGIGLKYVILTATFFGRQSWSAINFTLPWWGMLGFYVLLIYYVQKKTKVFKL</sequence>
<dbReference type="InterPro" id="IPR004477">
    <property type="entry name" value="ComEC_N"/>
</dbReference>
<gene>
    <name evidence="9" type="ORF">UY44_C0004G0017</name>
</gene>
<name>A0A0G1Y328_9BACT</name>
<organism evidence="9 10">
    <name type="scientific">Candidatus Kaiserbacteria bacterium GW2011_GWA2_49_19</name>
    <dbReference type="NCBI Taxonomy" id="1618669"/>
    <lineage>
        <taxon>Bacteria</taxon>
        <taxon>Candidatus Kaiseribacteriota</taxon>
    </lineage>
</organism>
<proteinExistence type="predicted"/>
<feature type="transmembrane region" description="Helical" evidence="6">
    <location>
        <begin position="390"/>
        <end position="409"/>
    </location>
</feature>
<dbReference type="InterPro" id="IPR025405">
    <property type="entry name" value="DUF4131"/>
</dbReference>
<comment type="caution">
    <text evidence="9">The sequence shown here is derived from an EMBL/GenBank/DDBJ whole genome shotgun (WGS) entry which is preliminary data.</text>
</comment>
<evidence type="ECO:0000256" key="2">
    <source>
        <dbReference type="ARBA" id="ARBA00022475"/>
    </source>
</evidence>
<feature type="transmembrane region" description="Helical" evidence="6">
    <location>
        <begin position="331"/>
        <end position="351"/>
    </location>
</feature>
<evidence type="ECO:0000259" key="8">
    <source>
        <dbReference type="Pfam" id="PF13567"/>
    </source>
</evidence>
<feature type="domain" description="DUF4131" evidence="8">
    <location>
        <begin position="34"/>
        <end position="170"/>
    </location>
</feature>
<keyword evidence="4 6" id="KW-1133">Transmembrane helix</keyword>
<evidence type="ECO:0000256" key="5">
    <source>
        <dbReference type="ARBA" id="ARBA00023136"/>
    </source>
</evidence>
<dbReference type="GO" id="GO:0005886">
    <property type="term" value="C:plasma membrane"/>
    <property type="evidence" value="ECO:0007669"/>
    <property type="project" value="UniProtKB-SubCell"/>
</dbReference>
<evidence type="ECO:0000256" key="6">
    <source>
        <dbReference type="SAM" id="Phobius"/>
    </source>
</evidence>
<dbReference type="PANTHER" id="PTHR30619:SF7">
    <property type="entry name" value="BETA-LACTAMASE DOMAIN PROTEIN"/>
    <property type="match status" value="1"/>
</dbReference>
<feature type="transmembrane region" description="Helical" evidence="6">
    <location>
        <begin position="258"/>
        <end position="283"/>
    </location>
</feature>
<evidence type="ECO:0000256" key="4">
    <source>
        <dbReference type="ARBA" id="ARBA00022989"/>
    </source>
</evidence>
<keyword evidence="2" id="KW-1003">Cell membrane</keyword>
<feature type="transmembrane region" description="Helical" evidence="6">
    <location>
        <begin position="32"/>
        <end position="51"/>
    </location>
</feature>
<dbReference type="InterPro" id="IPR052159">
    <property type="entry name" value="Competence_DNA_uptake"/>
</dbReference>
<dbReference type="Pfam" id="PF03772">
    <property type="entry name" value="Competence"/>
    <property type="match status" value="1"/>
</dbReference>
<evidence type="ECO:0000256" key="3">
    <source>
        <dbReference type="ARBA" id="ARBA00022692"/>
    </source>
</evidence>
<accession>A0A0G1Y328</accession>
<dbReference type="Proteomes" id="UP000033965">
    <property type="component" value="Unassembled WGS sequence"/>
</dbReference>